<evidence type="ECO:0008006" key="4">
    <source>
        <dbReference type="Google" id="ProtNLM"/>
    </source>
</evidence>
<protein>
    <recommendedName>
        <fullName evidence="4">Beta-galactosidase-like protein</fullName>
    </recommendedName>
</protein>
<name>A0A2T0WS13_9RHOB</name>
<dbReference type="PANTHER" id="PTHR12631:SF10">
    <property type="entry name" value="BETA-XYLOSIDASE-LIKE PROTEIN-RELATED"/>
    <property type="match status" value="1"/>
</dbReference>
<feature type="chain" id="PRO_5015568949" description="Beta-galactosidase-like protein" evidence="1">
    <location>
        <begin position="21"/>
        <end position="443"/>
    </location>
</feature>
<comment type="caution">
    <text evidence="2">The sequence shown here is derived from an EMBL/GenBank/DDBJ whole genome shotgun (WGS) entry which is preliminary data.</text>
</comment>
<dbReference type="InterPro" id="IPR051923">
    <property type="entry name" value="Glycosyl_Hydrolase_39"/>
</dbReference>
<proteinExistence type="predicted"/>
<organism evidence="2 3">
    <name type="scientific">Donghicola tyrosinivorans</name>
    <dbReference type="NCBI Taxonomy" id="1652492"/>
    <lineage>
        <taxon>Bacteria</taxon>
        <taxon>Pseudomonadati</taxon>
        <taxon>Pseudomonadota</taxon>
        <taxon>Alphaproteobacteria</taxon>
        <taxon>Rhodobacterales</taxon>
        <taxon>Roseobacteraceae</taxon>
        <taxon>Donghicola</taxon>
    </lineage>
</organism>
<dbReference type="EMBL" id="PVTQ01000006">
    <property type="protein sequence ID" value="PRY89480.1"/>
    <property type="molecule type" value="Genomic_DNA"/>
</dbReference>
<evidence type="ECO:0000313" key="3">
    <source>
        <dbReference type="Proteomes" id="UP000238392"/>
    </source>
</evidence>
<feature type="signal peptide" evidence="1">
    <location>
        <begin position="1"/>
        <end position="20"/>
    </location>
</feature>
<dbReference type="Gene3D" id="3.20.20.80">
    <property type="entry name" value="Glycosidases"/>
    <property type="match status" value="1"/>
</dbReference>
<reference evidence="2 3" key="1">
    <citation type="submission" date="2018-03" db="EMBL/GenBank/DDBJ databases">
        <title>Genomic Encyclopedia of Archaeal and Bacterial Type Strains, Phase II (KMG-II): from individual species to whole genera.</title>
        <authorList>
            <person name="Goeker M."/>
        </authorList>
    </citation>
    <scope>NUCLEOTIDE SEQUENCE [LARGE SCALE GENOMIC DNA]</scope>
    <source>
        <strain evidence="2 3">DSM 100212</strain>
    </source>
</reference>
<keyword evidence="3" id="KW-1185">Reference proteome</keyword>
<dbReference type="SUPFAM" id="SSF51445">
    <property type="entry name" value="(Trans)glycosidases"/>
    <property type="match status" value="1"/>
</dbReference>
<sequence>MWRFCVAVVVACVAALPAHALDLRQPAPSVSPLLGISFPGNTPDLYDYLVDAGIGRARISASWRRIQPTAGQWDFVDLDRRVQGLQARGIAPFVTFESDADWATRPETQKVKNAVPQNKAEWAQFVSAVVERYDGDGIDDMQGLAAPIRHYQAANEFTSDTNASGGWAGTNAELLEYVNTARAAVRHADPAAVFVLGGLAAFVADAVLVNQGHADWTLRQQMEDGRELVMPPERLRTPKITALVEGRVRYLLQNADYDMADIHLYGPQERDDLRLALLREWSGRPVMSSECGGPNLDYGDTYTPEGHFMQAITRNLDLLSQGAAVCMWFGLGEEMRTTVGNARVPLYDMQRQPKPAVFAYRLLARILPLAQRIERIEGGWQITDAQGQDLQIYREGRAPVGTTTHCVAKTDLSRVVEATNGVSCVNEMLVFAGPLGKTAFTQK</sequence>
<dbReference type="InterPro" id="IPR017853">
    <property type="entry name" value="GH"/>
</dbReference>
<dbReference type="RefSeq" id="WP_106264627.1">
    <property type="nucleotide sequence ID" value="NZ_PVTQ01000006.1"/>
</dbReference>
<accession>A0A2T0WS13</accession>
<evidence type="ECO:0000256" key="1">
    <source>
        <dbReference type="SAM" id="SignalP"/>
    </source>
</evidence>
<dbReference type="Proteomes" id="UP000238392">
    <property type="component" value="Unassembled WGS sequence"/>
</dbReference>
<dbReference type="PANTHER" id="PTHR12631">
    <property type="entry name" value="ALPHA-L-IDURONIDASE"/>
    <property type="match status" value="1"/>
</dbReference>
<keyword evidence="1" id="KW-0732">Signal</keyword>
<gene>
    <name evidence="2" type="ORF">CLV74_106182</name>
</gene>
<dbReference type="AlphaFoldDB" id="A0A2T0WS13"/>
<evidence type="ECO:0000313" key="2">
    <source>
        <dbReference type="EMBL" id="PRY89480.1"/>
    </source>
</evidence>
<dbReference type="GO" id="GO:0004553">
    <property type="term" value="F:hydrolase activity, hydrolyzing O-glycosyl compounds"/>
    <property type="evidence" value="ECO:0007669"/>
    <property type="project" value="TreeGrafter"/>
</dbReference>
<dbReference type="OrthoDB" id="9776971at2"/>